<dbReference type="GO" id="GO:0016874">
    <property type="term" value="F:ligase activity"/>
    <property type="evidence" value="ECO:0007669"/>
    <property type="project" value="UniProtKB-KW"/>
</dbReference>
<sequence>MVWGETTGYRIAHHDSDLPEEMAINNYPRTSGISRPFKVGPITRYDSGIPQGGDSDPIRKIYMGGRIEGALRLATSHLKVQGLPQPGRGRTTYIRPQIVGPRIVSTPIPHRVPIAIAAREPSLDKDDMEVDPQVLQASFGRYIILAIDRDNRLLIGSIPPTGPVTYRSKLLPDAMSGTILRVVAGWGSFCALTIANRGLILFEDDGSSGGFIEKWHVISGPDNKQVVDFVVGEDFVVYLDSAGELFAVDLKVLPYLSTIQLTNIQDTFHKLTSKITNLDILSNPPRIVRVNGWFRRFVAYDDYGHVVIAERTNSDISDRSKSQFEPTVYEGLQNNSCTAVAFGDHHIMALVGGKIMVWGAESKGCGCFGLGNSDQVLQLEGSSRDRGGLHLKNPTVVPTDGLVVAIAAGGWQSSALIVDGPPPV</sequence>
<evidence type="ECO:0000256" key="1">
    <source>
        <dbReference type="PROSITE-ProRule" id="PRU00235"/>
    </source>
</evidence>
<organism evidence="2 3">
    <name type="scientific">Sugiyamaella lignohabitans</name>
    <dbReference type="NCBI Taxonomy" id="796027"/>
    <lineage>
        <taxon>Eukaryota</taxon>
        <taxon>Fungi</taxon>
        <taxon>Dikarya</taxon>
        <taxon>Ascomycota</taxon>
        <taxon>Saccharomycotina</taxon>
        <taxon>Dipodascomycetes</taxon>
        <taxon>Dipodascales</taxon>
        <taxon>Trichomonascaceae</taxon>
        <taxon>Sugiyamaella</taxon>
    </lineage>
</organism>
<dbReference type="InterPro" id="IPR009091">
    <property type="entry name" value="RCC1/BLIP-II"/>
</dbReference>
<reference evidence="2 3" key="1">
    <citation type="submission" date="2016-02" db="EMBL/GenBank/DDBJ databases">
        <title>Complete genome sequence and transcriptome regulation of the pentose utilising yeast Sugiyamaella lignohabitans.</title>
        <authorList>
            <person name="Bellasio M."/>
            <person name="Peymann A."/>
            <person name="Valli M."/>
            <person name="Sipitzky M."/>
            <person name="Graf A."/>
            <person name="Sauer M."/>
            <person name="Marx H."/>
            <person name="Mattanovich D."/>
        </authorList>
    </citation>
    <scope>NUCLEOTIDE SEQUENCE [LARGE SCALE GENOMIC DNA]</scope>
    <source>
        <strain evidence="2 3">CBS 10342</strain>
    </source>
</reference>
<keyword evidence="3" id="KW-1185">Reference proteome</keyword>
<gene>
    <name evidence="2" type="primary">SAF1</name>
    <name evidence="2" type="ORF">AWJ20_2987</name>
</gene>
<dbReference type="KEGG" id="slb:AWJ20_2987"/>
<name>A0A161HHA9_9ASCO</name>
<dbReference type="Proteomes" id="UP000189580">
    <property type="component" value="Chromosome b"/>
</dbReference>
<dbReference type="OrthoDB" id="61110at2759"/>
<dbReference type="GeneID" id="30034958"/>
<dbReference type="PROSITE" id="PS50012">
    <property type="entry name" value="RCC1_3"/>
    <property type="match status" value="1"/>
</dbReference>
<dbReference type="AlphaFoldDB" id="A0A161HHA9"/>
<dbReference type="InterPro" id="IPR000408">
    <property type="entry name" value="Reg_chr_condens"/>
</dbReference>
<dbReference type="Gene3D" id="2.130.10.30">
    <property type="entry name" value="Regulator of chromosome condensation 1/beta-lactamase-inhibitor protein II"/>
    <property type="match status" value="1"/>
</dbReference>
<keyword evidence="2" id="KW-0436">Ligase</keyword>
<feature type="repeat" description="RCC1" evidence="1">
    <location>
        <begin position="353"/>
        <end position="419"/>
    </location>
</feature>
<evidence type="ECO:0000313" key="3">
    <source>
        <dbReference type="Proteomes" id="UP000189580"/>
    </source>
</evidence>
<evidence type="ECO:0000313" key="2">
    <source>
        <dbReference type="EMBL" id="ANB15360.1"/>
    </source>
</evidence>
<protein>
    <submittedName>
        <fullName evidence="2">SCF ubiquitin ligase complex subunit SAF1</fullName>
    </submittedName>
</protein>
<dbReference type="RefSeq" id="XP_018737837.1">
    <property type="nucleotide sequence ID" value="XM_018879971.1"/>
</dbReference>
<proteinExistence type="predicted"/>
<accession>A0A161HHA9</accession>
<dbReference type="SUPFAM" id="SSF50985">
    <property type="entry name" value="RCC1/BLIP-II"/>
    <property type="match status" value="1"/>
</dbReference>
<dbReference type="EMBL" id="CP014503">
    <property type="protein sequence ID" value="ANB15360.1"/>
    <property type="molecule type" value="Genomic_DNA"/>
</dbReference>